<evidence type="ECO:0000313" key="3">
    <source>
        <dbReference type="Proteomes" id="UP000324091"/>
    </source>
</evidence>
<dbReference type="AlphaFoldDB" id="A0A5C6P0A1"/>
<reference evidence="2 3" key="1">
    <citation type="submission" date="2019-04" db="EMBL/GenBank/DDBJ databases">
        <title>Chromosome genome assembly for Takifugu flavidus.</title>
        <authorList>
            <person name="Xiao S."/>
        </authorList>
    </citation>
    <scope>NUCLEOTIDE SEQUENCE [LARGE SCALE GENOMIC DNA]</scope>
    <source>
        <strain evidence="2">HTHZ2018</strain>
        <tissue evidence="2">Muscle</tissue>
    </source>
</reference>
<feature type="compositionally biased region" description="Pro residues" evidence="1">
    <location>
        <begin position="234"/>
        <end position="251"/>
    </location>
</feature>
<feature type="region of interest" description="Disordered" evidence="1">
    <location>
        <begin position="51"/>
        <end position="253"/>
    </location>
</feature>
<evidence type="ECO:0008006" key="4">
    <source>
        <dbReference type="Google" id="ProtNLM"/>
    </source>
</evidence>
<dbReference type="EMBL" id="RHFK02000008">
    <property type="protein sequence ID" value="TWW72271.1"/>
    <property type="molecule type" value="Genomic_DNA"/>
</dbReference>
<comment type="caution">
    <text evidence="2">The sequence shown here is derived from an EMBL/GenBank/DDBJ whole genome shotgun (WGS) entry which is preliminary data.</text>
</comment>
<protein>
    <recommendedName>
        <fullName evidence="4">AT-rich interactive domain-containing protein 1B</fullName>
    </recommendedName>
</protein>
<evidence type="ECO:0000313" key="2">
    <source>
        <dbReference type="EMBL" id="TWW72271.1"/>
    </source>
</evidence>
<feature type="region of interest" description="Disordered" evidence="1">
    <location>
        <begin position="305"/>
        <end position="326"/>
    </location>
</feature>
<accession>A0A5C6P0A1</accession>
<feature type="compositionally biased region" description="Low complexity" evidence="1">
    <location>
        <begin position="219"/>
        <end position="233"/>
    </location>
</feature>
<dbReference type="Proteomes" id="UP000324091">
    <property type="component" value="Chromosome 16"/>
</dbReference>
<evidence type="ECO:0000256" key="1">
    <source>
        <dbReference type="SAM" id="MobiDB-lite"/>
    </source>
</evidence>
<feature type="compositionally biased region" description="Polar residues" evidence="1">
    <location>
        <begin position="51"/>
        <end position="62"/>
    </location>
</feature>
<proteinExistence type="predicted"/>
<sequence length="326" mass="34775">MLFLQVLLQPHRTLGMDQTEPTPPSPVRPWLRREVCVNDQRTRRFMSNMQRNQAGSQFASPQSGPPVSPHHAPGGPVYPGMGPYSQSGPSGPYGPQGSQYGHQGNYHRPNYGGTGSTSYSGSGITNNLGMNAGSPGLGQGSGQPIPVRRNHGPGSQNRGYPTMAPISPSMPHPVGPGMGPPSLAASNRKPQELTVAANSTHSRRPPYARPSAQVGPLSPTSTHWPAAHTTHPTMSPPPRPPHPSIPTPPSPSQIHSAALLCFSSSDPTLEHLREIRRKLASENLQLKAPVPHLLSRSQLGNRKTFRASSSLSEDRDVSQRVSGLAV</sequence>
<feature type="compositionally biased region" description="Low complexity" evidence="1">
    <location>
        <begin position="73"/>
        <end position="104"/>
    </location>
</feature>
<keyword evidence="3" id="KW-1185">Reference proteome</keyword>
<name>A0A5C6P0A1_9TELE</name>
<organism evidence="2 3">
    <name type="scientific">Takifugu flavidus</name>
    <name type="common">sansaifugu</name>
    <dbReference type="NCBI Taxonomy" id="433684"/>
    <lineage>
        <taxon>Eukaryota</taxon>
        <taxon>Metazoa</taxon>
        <taxon>Chordata</taxon>
        <taxon>Craniata</taxon>
        <taxon>Vertebrata</taxon>
        <taxon>Euteleostomi</taxon>
        <taxon>Actinopterygii</taxon>
        <taxon>Neopterygii</taxon>
        <taxon>Teleostei</taxon>
        <taxon>Neoteleostei</taxon>
        <taxon>Acanthomorphata</taxon>
        <taxon>Eupercaria</taxon>
        <taxon>Tetraodontiformes</taxon>
        <taxon>Tetradontoidea</taxon>
        <taxon>Tetraodontidae</taxon>
        <taxon>Takifugu</taxon>
    </lineage>
</organism>
<gene>
    <name evidence="2" type="ORF">D4764_16G0007680</name>
</gene>